<evidence type="ECO:0000256" key="5">
    <source>
        <dbReference type="SAM" id="MobiDB-lite"/>
    </source>
</evidence>
<accession>A0A8T3APC7</accession>
<dbReference type="OrthoDB" id="1935339at2759"/>
<feature type="compositionally biased region" description="Polar residues" evidence="5">
    <location>
        <begin position="191"/>
        <end position="200"/>
    </location>
</feature>
<feature type="region of interest" description="Disordered" evidence="5">
    <location>
        <begin position="315"/>
        <end position="338"/>
    </location>
</feature>
<evidence type="ECO:0000313" key="8">
    <source>
        <dbReference type="Proteomes" id="UP000829196"/>
    </source>
</evidence>
<feature type="compositionally biased region" description="Polar residues" evidence="5">
    <location>
        <begin position="382"/>
        <end position="397"/>
    </location>
</feature>
<dbReference type="SUPFAM" id="SSF90229">
    <property type="entry name" value="CCCH zinc finger"/>
    <property type="match status" value="1"/>
</dbReference>
<sequence>MPEHLEKADPSALADGVDSPMLDQEDFEVEEEEVEMDEEEEEEVSEGEEKEDVEAEEEEDDEEEASEVEEEEEVEGGDSEGEEVEELVEYGVDREQEEIDEVEEGEGEGEGEEEGEGNEEQEAEEMDEEGEDEGSGEDEIDEEEMLVEDETRGKDDEESAVISAEAASAAPEDAKARDNAEKHHAYDHSKVPSTNIKEFNGTSVSKGSSALVYEHITAEENGNLETLLGETYKGVLLEKEITNESPKHVKNNSLETQGSLHSLGSDNARSLQPLKSDLSIEGGVRNESEIVNYNVSEKGESHLQEKINSQLLEDLTPTCGHTPQRRPRSSSPGSEPDRMNKRIANICVFYARGWCIKGNSCKFLHQEDGVNEIEQQTKEDTFGNNRSLDSRASTGSEKISERSKVSPALLESNPKGSLGCNSQLQRALVRTYGTGSHMTSQLADNYDMHSKGEFQQSDHVQADYSLNREENKKTYGKMSHFESIVERQPVDAFLSRRHLIEGKLVNEINEDSPYDMTISGRTRPVDTFLSNAKHYSDSSATSSILHRNSNSPSPYGKTEGNAIRSVQSHFLNQESYNSHSLADSQNSRLGGSFQFPQLDYRLSRAGTPPNSGSTRNTEYLEGHSLLDLDRRYRGSGSISLTRDSSPYNSRSELRNMIHHNIPSDLTSRQTKKIQYDAWEPSQPFRSSLAFATKSISSPSQYDPILDSIEPATANARDCFHTSRTTTFQNASFLPTKTENAISWDGMLAKNASLHDSSAHASADVFFTSTKLEGENNSIPSNEKLWNPDRLLERSNYKDTELGGEWKNNDKSRNIKESKVLKIFHTALVDLVKELLKPWWREGQLSKDAHKTVVKKSVEKVLSALQSHQIPNTQEAINQYLTTSRQKIFKLVEGYAQKHANS</sequence>
<dbReference type="PANTHER" id="PTHR36886">
    <property type="entry name" value="PROTEIN FRIGIDA-ESSENTIAL 1"/>
    <property type="match status" value="1"/>
</dbReference>
<dbReference type="PROSITE" id="PS50103">
    <property type="entry name" value="ZF_C3H1"/>
    <property type="match status" value="1"/>
</dbReference>
<feature type="compositionally biased region" description="Basic and acidic residues" evidence="5">
    <location>
        <begin position="172"/>
        <end position="190"/>
    </location>
</feature>
<feature type="region of interest" description="Disordered" evidence="5">
    <location>
        <begin position="375"/>
        <end position="416"/>
    </location>
</feature>
<evidence type="ECO:0000256" key="2">
    <source>
        <dbReference type="ARBA" id="ARBA00022771"/>
    </source>
</evidence>
<feature type="domain" description="C3H1-type" evidence="6">
    <location>
        <begin position="341"/>
        <end position="368"/>
    </location>
</feature>
<keyword evidence="1 4" id="KW-0479">Metal-binding</keyword>
<evidence type="ECO:0000256" key="1">
    <source>
        <dbReference type="ARBA" id="ARBA00022723"/>
    </source>
</evidence>
<feature type="compositionally biased region" description="Acidic residues" evidence="5">
    <location>
        <begin position="95"/>
        <end position="148"/>
    </location>
</feature>
<dbReference type="Pfam" id="PF16131">
    <property type="entry name" value="Torus"/>
    <property type="match status" value="1"/>
</dbReference>
<feature type="zinc finger region" description="C3H1-type" evidence="4">
    <location>
        <begin position="341"/>
        <end position="368"/>
    </location>
</feature>
<dbReference type="Proteomes" id="UP000829196">
    <property type="component" value="Unassembled WGS sequence"/>
</dbReference>
<feature type="region of interest" description="Disordered" evidence="5">
    <location>
        <begin position="1"/>
        <end position="200"/>
    </location>
</feature>
<dbReference type="InterPro" id="IPR000571">
    <property type="entry name" value="Znf_CCCH"/>
</dbReference>
<dbReference type="SMART" id="SM00356">
    <property type="entry name" value="ZnF_C3H1"/>
    <property type="match status" value="1"/>
</dbReference>
<dbReference type="GO" id="GO:0008270">
    <property type="term" value="F:zinc ion binding"/>
    <property type="evidence" value="ECO:0007669"/>
    <property type="project" value="UniProtKB-KW"/>
</dbReference>
<feature type="compositionally biased region" description="Acidic residues" evidence="5">
    <location>
        <begin position="23"/>
        <end position="88"/>
    </location>
</feature>
<reference evidence="7" key="1">
    <citation type="journal article" date="2022" name="Front. Genet.">
        <title>Chromosome-Scale Assembly of the Dendrobium nobile Genome Provides Insights Into the Molecular Mechanism of the Biosynthesis of the Medicinal Active Ingredient of Dendrobium.</title>
        <authorList>
            <person name="Xu Q."/>
            <person name="Niu S.-C."/>
            <person name="Li K.-L."/>
            <person name="Zheng P.-J."/>
            <person name="Zhang X.-J."/>
            <person name="Jia Y."/>
            <person name="Liu Y."/>
            <person name="Niu Y.-X."/>
            <person name="Yu L.-H."/>
            <person name="Chen D.-F."/>
            <person name="Zhang G.-Q."/>
        </authorList>
    </citation>
    <scope>NUCLEOTIDE SEQUENCE</scope>
    <source>
        <tissue evidence="7">Leaf</tissue>
    </source>
</reference>
<evidence type="ECO:0000256" key="4">
    <source>
        <dbReference type="PROSITE-ProRule" id="PRU00723"/>
    </source>
</evidence>
<proteinExistence type="predicted"/>
<evidence type="ECO:0000313" key="7">
    <source>
        <dbReference type="EMBL" id="KAI0497921.1"/>
    </source>
</evidence>
<keyword evidence="8" id="KW-1185">Reference proteome</keyword>
<dbReference type="Gene3D" id="4.10.1000.10">
    <property type="entry name" value="Zinc finger, CCCH-type"/>
    <property type="match status" value="1"/>
</dbReference>
<gene>
    <name evidence="7" type="ORF">KFK09_021159</name>
</gene>
<feature type="compositionally biased region" description="Polar residues" evidence="5">
    <location>
        <begin position="539"/>
        <end position="553"/>
    </location>
</feature>
<evidence type="ECO:0000256" key="3">
    <source>
        <dbReference type="ARBA" id="ARBA00022833"/>
    </source>
</evidence>
<comment type="caution">
    <text evidence="7">The sequence shown here is derived from an EMBL/GenBank/DDBJ whole genome shotgun (WGS) entry which is preliminary data.</text>
</comment>
<dbReference type="InterPro" id="IPR036855">
    <property type="entry name" value="Znf_CCCH_sf"/>
</dbReference>
<dbReference type="InterPro" id="IPR032297">
    <property type="entry name" value="Torus"/>
</dbReference>
<protein>
    <recommendedName>
        <fullName evidence="6">C3H1-type domain-containing protein</fullName>
    </recommendedName>
</protein>
<dbReference type="EMBL" id="JAGYWB010000015">
    <property type="protein sequence ID" value="KAI0497921.1"/>
    <property type="molecule type" value="Genomic_DNA"/>
</dbReference>
<feature type="region of interest" description="Disordered" evidence="5">
    <location>
        <begin position="539"/>
        <end position="560"/>
    </location>
</feature>
<dbReference type="PANTHER" id="PTHR36886:SF3">
    <property type="entry name" value="PROTEIN FRIGIDA-ESSENTIAL 1"/>
    <property type="match status" value="1"/>
</dbReference>
<dbReference type="SMR" id="A0A8T3APC7"/>
<feature type="compositionally biased region" description="Low complexity" evidence="5">
    <location>
        <begin position="160"/>
        <end position="171"/>
    </location>
</feature>
<dbReference type="AlphaFoldDB" id="A0A8T3APC7"/>
<organism evidence="7 8">
    <name type="scientific">Dendrobium nobile</name>
    <name type="common">Orchid</name>
    <dbReference type="NCBI Taxonomy" id="94219"/>
    <lineage>
        <taxon>Eukaryota</taxon>
        <taxon>Viridiplantae</taxon>
        <taxon>Streptophyta</taxon>
        <taxon>Embryophyta</taxon>
        <taxon>Tracheophyta</taxon>
        <taxon>Spermatophyta</taxon>
        <taxon>Magnoliopsida</taxon>
        <taxon>Liliopsida</taxon>
        <taxon>Asparagales</taxon>
        <taxon>Orchidaceae</taxon>
        <taxon>Epidendroideae</taxon>
        <taxon>Malaxideae</taxon>
        <taxon>Dendrobiinae</taxon>
        <taxon>Dendrobium</taxon>
    </lineage>
</organism>
<keyword evidence="2 4" id="KW-0863">Zinc-finger</keyword>
<keyword evidence="3 4" id="KW-0862">Zinc</keyword>
<name>A0A8T3APC7_DENNO</name>
<evidence type="ECO:0000259" key="6">
    <source>
        <dbReference type="PROSITE" id="PS50103"/>
    </source>
</evidence>
<dbReference type="InterPro" id="IPR052650">
    <property type="entry name" value="Zinc_finger_CCCH"/>
</dbReference>